<keyword evidence="1" id="KW-1133">Transmembrane helix</keyword>
<accession>A0ABD3XFF9</accession>
<gene>
    <name evidence="2" type="ORF">ACJMK2_024948</name>
</gene>
<reference evidence="2 3" key="1">
    <citation type="submission" date="2024-11" db="EMBL/GenBank/DDBJ databases">
        <title>Chromosome-level genome assembly of the freshwater bivalve Anodonta woodiana.</title>
        <authorList>
            <person name="Chen X."/>
        </authorList>
    </citation>
    <scope>NUCLEOTIDE SEQUENCE [LARGE SCALE GENOMIC DNA]</scope>
    <source>
        <strain evidence="2">MN2024</strain>
        <tissue evidence="2">Gills</tissue>
    </source>
</reference>
<keyword evidence="1" id="KW-0472">Membrane</keyword>
<dbReference type="AlphaFoldDB" id="A0ABD3XFF9"/>
<protein>
    <submittedName>
        <fullName evidence="2">Uncharacterized protein</fullName>
    </submittedName>
</protein>
<keyword evidence="3" id="KW-1185">Reference proteome</keyword>
<keyword evidence="1" id="KW-0812">Transmembrane</keyword>
<comment type="caution">
    <text evidence="2">The sequence shown here is derived from an EMBL/GenBank/DDBJ whole genome shotgun (WGS) entry which is preliminary data.</text>
</comment>
<proteinExistence type="predicted"/>
<dbReference type="EMBL" id="JBJQND010000002">
    <property type="protein sequence ID" value="KAL3884847.1"/>
    <property type="molecule type" value="Genomic_DNA"/>
</dbReference>
<evidence type="ECO:0000313" key="3">
    <source>
        <dbReference type="Proteomes" id="UP001634394"/>
    </source>
</evidence>
<feature type="transmembrane region" description="Helical" evidence="1">
    <location>
        <begin position="251"/>
        <end position="278"/>
    </location>
</feature>
<dbReference type="Proteomes" id="UP001634394">
    <property type="component" value="Unassembled WGS sequence"/>
</dbReference>
<organism evidence="2 3">
    <name type="scientific">Sinanodonta woodiana</name>
    <name type="common">Chinese pond mussel</name>
    <name type="synonym">Anodonta woodiana</name>
    <dbReference type="NCBI Taxonomy" id="1069815"/>
    <lineage>
        <taxon>Eukaryota</taxon>
        <taxon>Metazoa</taxon>
        <taxon>Spiralia</taxon>
        <taxon>Lophotrochozoa</taxon>
        <taxon>Mollusca</taxon>
        <taxon>Bivalvia</taxon>
        <taxon>Autobranchia</taxon>
        <taxon>Heteroconchia</taxon>
        <taxon>Palaeoheterodonta</taxon>
        <taxon>Unionida</taxon>
        <taxon>Unionoidea</taxon>
        <taxon>Unionidae</taxon>
        <taxon>Unioninae</taxon>
        <taxon>Sinanodonta</taxon>
    </lineage>
</organism>
<evidence type="ECO:0000313" key="2">
    <source>
        <dbReference type="EMBL" id="KAL3884847.1"/>
    </source>
</evidence>
<sequence length="384" mass="43034">MILLLVSGSELNRVLELGKPGYKEMNNQYEQKSVNKHESGEIFKIGNSLCFLLLNVTFMDSGTYTVSTMEDSVVKGETGLLVARQTVFGQHDKMMNITFMCNKMNISSIKIEMMIFTIVFPVLIYDVSHANCTEVGDVLKNRIESCLFNGITLSLTIRSLTWLERGTYAAWGDQNFLLDSVFVEIEDTKRSSLETRKGYVTLLSTANGPTDSSKFAKETGNNELSSTELSHGYFDSSFAINIGSYDEENEVWVRILFAAVGVAVAVSLTVASTLLILWRRRSLQFTCMGPDINSEQGMQMEPISKTTTIPAATDERQYEELRSYMTGRSIYLEAVGIETAHTEDNNPGRSCSKEYEKLHPFDNQGNNTYSSLGAEHILEVRYII</sequence>
<name>A0ABD3XFF9_SINWO</name>
<evidence type="ECO:0000256" key="1">
    <source>
        <dbReference type="SAM" id="Phobius"/>
    </source>
</evidence>